<dbReference type="InterPro" id="IPR025963">
    <property type="entry name" value="FLgD_Tudor"/>
</dbReference>
<organism evidence="8 9">
    <name type="scientific">Sphingomonas naasensis</name>
    <dbReference type="NCBI Taxonomy" id="1344951"/>
    <lineage>
        <taxon>Bacteria</taxon>
        <taxon>Pseudomonadati</taxon>
        <taxon>Pseudomonadota</taxon>
        <taxon>Alphaproteobacteria</taxon>
        <taxon>Sphingomonadales</taxon>
        <taxon>Sphingomonadaceae</taxon>
        <taxon>Sphingomonas</taxon>
    </lineage>
</organism>
<sequence>MDFDSTLQTLGIKRYGASSAGSSTTDTSNLGKTEMDQADFLTLMTAQLKNQDPFEPVDNTQMVAQMAQFSSLSGITEMNTTLKAISDKLAGTSLGDALGYVGKTVLTEGSTAYPRTSGGIAGAVALAEDATDVSVTISDPNGKTLKTMVLGAQDKGAVAFDWDGVTESGDPAGDGPFTVKVTARNADGAVTAAPLVWAPVSTVSMGADGQPQLTLPGIGQIGLSDVWQVG</sequence>
<comment type="caution">
    <text evidence="8">The sequence shown here is derived from an EMBL/GenBank/DDBJ whole genome shotgun (WGS) entry which is preliminary data.</text>
</comment>
<feature type="domain" description="FlgD/Vpr Ig-like" evidence="6">
    <location>
        <begin position="116"/>
        <end position="187"/>
    </location>
</feature>
<comment type="similarity">
    <text evidence="1 5">Belongs to the FlgD family.</text>
</comment>
<dbReference type="Pfam" id="PF13860">
    <property type="entry name" value="FlgD_ig"/>
    <property type="match status" value="1"/>
</dbReference>
<dbReference type="InterPro" id="IPR025965">
    <property type="entry name" value="FlgD/Vpr_Ig-like"/>
</dbReference>
<dbReference type="Gene3D" id="2.30.30.910">
    <property type="match status" value="1"/>
</dbReference>
<dbReference type="Proteomes" id="UP000309848">
    <property type="component" value="Unassembled WGS sequence"/>
</dbReference>
<dbReference type="Gene3D" id="2.60.40.4070">
    <property type="match status" value="1"/>
</dbReference>
<dbReference type="OrthoDB" id="9785233at2"/>
<dbReference type="InterPro" id="IPR005648">
    <property type="entry name" value="FlgD"/>
</dbReference>
<evidence type="ECO:0000256" key="4">
    <source>
        <dbReference type="ARBA" id="ARBA00024746"/>
    </source>
</evidence>
<keyword evidence="9" id="KW-1185">Reference proteome</keyword>
<protein>
    <recommendedName>
        <fullName evidence="2 5">Basal-body rod modification protein FlgD</fullName>
    </recommendedName>
</protein>
<dbReference type="GO" id="GO:0044781">
    <property type="term" value="P:bacterial-type flagellum organization"/>
    <property type="evidence" value="ECO:0007669"/>
    <property type="project" value="UniProtKB-UniRule"/>
</dbReference>
<gene>
    <name evidence="8" type="ORF">E5A74_18565</name>
</gene>
<feature type="domain" description="FlgD Tudor-like" evidence="7">
    <location>
        <begin position="97"/>
        <end position="226"/>
    </location>
</feature>
<accession>A0A4V3QVD7</accession>
<comment type="function">
    <text evidence="4 5">Required for flagellar hook formation. May act as a scaffolding protein.</text>
</comment>
<evidence type="ECO:0000259" key="6">
    <source>
        <dbReference type="Pfam" id="PF13860"/>
    </source>
</evidence>
<reference evidence="8 9" key="1">
    <citation type="submission" date="2019-04" db="EMBL/GenBank/DDBJ databases">
        <title>Sphingomonas psychrotolerans sp. nov., isolated from soil in the Tianshan Mountains, Xinjiang, China.</title>
        <authorList>
            <person name="Luo Y."/>
            <person name="Sheng H."/>
        </authorList>
    </citation>
    <scope>NUCLEOTIDE SEQUENCE [LARGE SCALE GENOMIC DNA]</scope>
    <source>
        <strain evidence="8 9">KIS18-15</strain>
    </source>
</reference>
<evidence type="ECO:0000259" key="7">
    <source>
        <dbReference type="Pfam" id="PF13861"/>
    </source>
</evidence>
<dbReference type="AlphaFoldDB" id="A0A4V3QVD7"/>
<name>A0A4V3QVD7_9SPHN</name>
<keyword evidence="8" id="KW-0966">Cell projection</keyword>
<keyword evidence="8" id="KW-0969">Cilium</keyword>
<proteinExistence type="inferred from homology"/>
<dbReference type="RefSeq" id="WP_135987136.1">
    <property type="nucleotide sequence ID" value="NZ_JAASQM010000003.1"/>
</dbReference>
<evidence type="ECO:0000256" key="5">
    <source>
        <dbReference type="RuleBase" id="RU362076"/>
    </source>
</evidence>
<dbReference type="Pfam" id="PF03963">
    <property type="entry name" value="FlgD"/>
    <property type="match status" value="1"/>
</dbReference>
<evidence type="ECO:0000256" key="1">
    <source>
        <dbReference type="ARBA" id="ARBA00010577"/>
    </source>
</evidence>
<keyword evidence="8" id="KW-0282">Flagellum</keyword>
<dbReference type="Pfam" id="PF13861">
    <property type="entry name" value="FLgD_tudor"/>
    <property type="match status" value="1"/>
</dbReference>
<dbReference type="EMBL" id="SRXU01000010">
    <property type="protein sequence ID" value="TGX38232.1"/>
    <property type="molecule type" value="Genomic_DNA"/>
</dbReference>
<keyword evidence="3 5" id="KW-1005">Bacterial flagellum biogenesis</keyword>
<evidence type="ECO:0000256" key="3">
    <source>
        <dbReference type="ARBA" id="ARBA00022795"/>
    </source>
</evidence>
<evidence type="ECO:0000313" key="8">
    <source>
        <dbReference type="EMBL" id="TGX38232.1"/>
    </source>
</evidence>
<evidence type="ECO:0000256" key="2">
    <source>
        <dbReference type="ARBA" id="ARBA00016013"/>
    </source>
</evidence>
<evidence type="ECO:0000313" key="9">
    <source>
        <dbReference type="Proteomes" id="UP000309848"/>
    </source>
</evidence>